<dbReference type="Proteomes" id="UP000243499">
    <property type="component" value="Chromosome 5"/>
</dbReference>
<dbReference type="AlphaFoldDB" id="A0A2T8INZ0"/>
<protein>
    <submittedName>
        <fullName evidence="1">Uncharacterized protein</fullName>
    </submittedName>
</protein>
<evidence type="ECO:0000313" key="1">
    <source>
        <dbReference type="EMBL" id="PVH39390.1"/>
    </source>
</evidence>
<accession>A0A2T8INZ0</accession>
<sequence>MSEDLNDGEKNGRHALYQQKYRSRRVSKIIQMVAASHQQLTSAETAEQAIK</sequence>
<reference evidence="1" key="1">
    <citation type="submission" date="2018-04" db="EMBL/GenBank/DDBJ databases">
        <title>WGS assembly of Panicum hallii.</title>
        <authorList>
            <person name="Lovell J."/>
            <person name="Jenkins J."/>
            <person name="Lowry D."/>
            <person name="Mamidi S."/>
            <person name="Sreedasyam A."/>
            <person name="Weng X."/>
            <person name="Barry K."/>
            <person name="Bonette J."/>
            <person name="Campitelli B."/>
            <person name="Daum C."/>
            <person name="Gordon S."/>
            <person name="Gould B."/>
            <person name="Lipzen A."/>
            <person name="Macqueen A."/>
            <person name="Palacio-Mejia J."/>
            <person name="Plott C."/>
            <person name="Shakirov E."/>
            <person name="Shu S."/>
            <person name="Yoshinaga Y."/>
            <person name="Zane M."/>
            <person name="Rokhsar D."/>
            <person name="Grimwood J."/>
            <person name="Schmutz J."/>
            <person name="Juenger T."/>
        </authorList>
    </citation>
    <scope>NUCLEOTIDE SEQUENCE [LARGE SCALE GENOMIC DNA]</scope>
    <source>
        <strain evidence="1">FIL2</strain>
    </source>
</reference>
<proteinExistence type="predicted"/>
<gene>
    <name evidence="1" type="ORF">PAHAL_5G490700</name>
</gene>
<name>A0A2T8INZ0_9POAL</name>
<dbReference type="Gramene" id="PVH39390">
    <property type="protein sequence ID" value="PVH39390"/>
    <property type="gene ID" value="PAHAL_5G490700"/>
</dbReference>
<dbReference type="EMBL" id="CM008050">
    <property type="protein sequence ID" value="PVH39390.1"/>
    <property type="molecule type" value="Genomic_DNA"/>
</dbReference>
<organism evidence="1">
    <name type="scientific">Panicum hallii</name>
    <dbReference type="NCBI Taxonomy" id="206008"/>
    <lineage>
        <taxon>Eukaryota</taxon>
        <taxon>Viridiplantae</taxon>
        <taxon>Streptophyta</taxon>
        <taxon>Embryophyta</taxon>
        <taxon>Tracheophyta</taxon>
        <taxon>Spermatophyta</taxon>
        <taxon>Magnoliopsida</taxon>
        <taxon>Liliopsida</taxon>
        <taxon>Poales</taxon>
        <taxon>Poaceae</taxon>
        <taxon>PACMAD clade</taxon>
        <taxon>Panicoideae</taxon>
        <taxon>Panicodae</taxon>
        <taxon>Paniceae</taxon>
        <taxon>Panicinae</taxon>
        <taxon>Panicum</taxon>
        <taxon>Panicum sect. Panicum</taxon>
    </lineage>
</organism>